<accession>A0A2T0JP09</accession>
<keyword evidence="2" id="KW-1185">Reference proteome</keyword>
<name>A0A2T0JP09_9ACTN</name>
<sequence>MNGAMVPFCDGAQTSDERMLEKAPESMPVGATGLIFGRNVRGESLRFVFYLRQVFEKCPTP</sequence>
<protein>
    <submittedName>
        <fullName evidence="1">Uncharacterized protein</fullName>
    </submittedName>
</protein>
<organism evidence="1 2">
    <name type="scientific">Actinoplanes italicus</name>
    <dbReference type="NCBI Taxonomy" id="113567"/>
    <lineage>
        <taxon>Bacteria</taxon>
        <taxon>Bacillati</taxon>
        <taxon>Actinomycetota</taxon>
        <taxon>Actinomycetes</taxon>
        <taxon>Micromonosporales</taxon>
        <taxon>Micromonosporaceae</taxon>
        <taxon>Actinoplanes</taxon>
    </lineage>
</organism>
<dbReference type="RefSeq" id="WP_203737607.1">
    <property type="nucleotide sequence ID" value="NZ_BOMO01000144.1"/>
</dbReference>
<evidence type="ECO:0000313" key="2">
    <source>
        <dbReference type="Proteomes" id="UP000239415"/>
    </source>
</evidence>
<dbReference type="Proteomes" id="UP000239415">
    <property type="component" value="Unassembled WGS sequence"/>
</dbReference>
<dbReference type="EMBL" id="PVMZ01000037">
    <property type="protein sequence ID" value="PRX09159.1"/>
    <property type="molecule type" value="Genomic_DNA"/>
</dbReference>
<evidence type="ECO:0000313" key="1">
    <source>
        <dbReference type="EMBL" id="PRX09159.1"/>
    </source>
</evidence>
<reference evidence="1 2" key="1">
    <citation type="submission" date="2018-03" db="EMBL/GenBank/DDBJ databases">
        <title>Genomic Encyclopedia of Archaeal and Bacterial Type Strains, Phase II (KMG-II): from individual species to whole genera.</title>
        <authorList>
            <person name="Goeker M."/>
        </authorList>
    </citation>
    <scope>NUCLEOTIDE SEQUENCE [LARGE SCALE GENOMIC DNA]</scope>
    <source>
        <strain evidence="1 2">DSM 43146</strain>
    </source>
</reference>
<dbReference type="AlphaFoldDB" id="A0A2T0JP09"/>
<gene>
    <name evidence="1" type="ORF">CLV67_13724</name>
</gene>
<comment type="caution">
    <text evidence="1">The sequence shown here is derived from an EMBL/GenBank/DDBJ whole genome shotgun (WGS) entry which is preliminary data.</text>
</comment>
<proteinExistence type="predicted"/>